<protein>
    <recommendedName>
        <fullName evidence="3">BioF2-like acetyltransferase domain-containing protein</fullName>
    </recommendedName>
</protein>
<evidence type="ECO:0000313" key="2">
    <source>
        <dbReference type="Proteomes" id="UP000057981"/>
    </source>
</evidence>
<dbReference type="STRING" id="1736674.APS56_11030"/>
<accession>A0A0P0DBZ7</accession>
<dbReference type="OrthoDB" id="240921at2"/>
<dbReference type="PATRIC" id="fig|1736674.3.peg.2260"/>
<dbReference type="Gene3D" id="3.40.630.30">
    <property type="match status" value="1"/>
</dbReference>
<dbReference type="AlphaFoldDB" id="A0A0P0DBZ7"/>
<proteinExistence type="predicted"/>
<sequence>MRYLTSVFSFLLKTYIIYSSYKDLPNTWDSLVIHDIFLQTKYLQAIEEALPINIQLFYIGVFVEDKLVGLALIQRVQLYLKDMFRNHAVSCIKDFFKDQVSKVLKGNILVIGNLTHTGQHGLFYQKEAIAQLDFLKLIYEAINTIKANIKLNENKKIRVLMLKDFFIDDSIDKERAFLDSHKIHRVMVQPNMVLPIQPDWLKKEDYKACLNKKYRDRYKRARKNLNSIVCKELDLNTIQKRSKKLHSLYLNVSDNATFNTFILPENHFYSLKLQLQDKFKVFGYYLEDKLIGFYTLILNNKSLETYFLGYDIEHQIPNQLYLNMLYNMTEFAIEHGFTQVIYARTAMEIKSSVGAKPKAMVIYLKHTNGFINVILKQIFSLMNPKQDWVERHPFL</sequence>
<dbReference type="Proteomes" id="UP000057981">
    <property type="component" value="Chromosome"/>
</dbReference>
<reference evidence="1 2" key="1">
    <citation type="submission" date="2015-10" db="EMBL/GenBank/DDBJ databases">
        <authorList>
            <person name="Gilbert D.G."/>
        </authorList>
    </citation>
    <scope>NUCLEOTIDE SEQUENCE [LARGE SCALE GENOMIC DNA]</scope>
    <source>
        <strain evidence="2">HZ-22</strain>
    </source>
</reference>
<organism evidence="1 2">
    <name type="scientific">Pseudalgibacter alginicilyticus</name>
    <dbReference type="NCBI Taxonomy" id="1736674"/>
    <lineage>
        <taxon>Bacteria</taxon>
        <taxon>Pseudomonadati</taxon>
        <taxon>Bacteroidota</taxon>
        <taxon>Flavobacteriia</taxon>
        <taxon>Flavobacteriales</taxon>
        <taxon>Flavobacteriaceae</taxon>
        <taxon>Pseudalgibacter</taxon>
    </lineage>
</organism>
<dbReference type="SUPFAM" id="SSF55729">
    <property type="entry name" value="Acyl-CoA N-acyltransferases (Nat)"/>
    <property type="match status" value="1"/>
</dbReference>
<dbReference type="EMBL" id="CP012898">
    <property type="protein sequence ID" value="ALJ05626.1"/>
    <property type="molecule type" value="Genomic_DNA"/>
</dbReference>
<gene>
    <name evidence="1" type="ORF">APS56_11030</name>
</gene>
<keyword evidence="2" id="KW-1185">Reference proteome</keyword>
<dbReference type="KEGG" id="ahz:APS56_11030"/>
<name>A0A0P0DBZ7_9FLAO</name>
<dbReference type="InterPro" id="IPR016181">
    <property type="entry name" value="Acyl_CoA_acyltransferase"/>
</dbReference>
<evidence type="ECO:0000313" key="1">
    <source>
        <dbReference type="EMBL" id="ALJ05626.1"/>
    </source>
</evidence>
<evidence type="ECO:0008006" key="3">
    <source>
        <dbReference type="Google" id="ProtNLM"/>
    </source>
</evidence>